<dbReference type="SUPFAM" id="SSF51197">
    <property type="entry name" value="Clavaminate synthase-like"/>
    <property type="match status" value="1"/>
</dbReference>
<evidence type="ECO:0000256" key="1">
    <source>
        <dbReference type="ARBA" id="ARBA00001954"/>
    </source>
</evidence>
<protein>
    <submittedName>
        <fullName evidence="2">Phytanoyl-CoA dioxygenase family protein</fullName>
    </submittedName>
</protein>
<name>A0ABV7L5U3_9PROT</name>
<gene>
    <name evidence="2" type="ORF">ACFOGJ_21345</name>
</gene>
<keyword evidence="3" id="KW-1185">Reference proteome</keyword>
<reference evidence="3" key="1">
    <citation type="journal article" date="2019" name="Int. J. Syst. Evol. Microbiol.">
        <title>The Global Catalogue of Microorganisms (GCM) 10K type strain sequencing project: providing services to taxonomists for standard genome sequencing and annotation.</title>
        <authorList>
            <consortium name="The Broad Institute Genomics Platform"/>
            <consortium name="The Broad Institute Genome Sequencing Center for Infectious Disease"/>
            <person name="Wu L."/>
            <person name="Ma J."/>
        </authorList>
    </citation>
    <scope>NUCLEOTIDE SEQUENCE [LARGE SCALE GENOMIC DNA]</scope>
    <source>
        <strain evidence="3">KCTC 42964</strain>
    </source>
</reference>
<evidence type="ECO:0000313" key="3">
    <source>
        <dbReference type="Proteomes" id="UP001595528"/>
    </source>
</evidence>
<accession>A0ABV7L5U3</accession>
<comment type="cofactor">
    <cofactor evidence="1">
        <name>Fe(2+)</name>
        <dbReference type="ChEBI" id="CHEBI:29033"/>
    </cofactor>
</comment>
<dbReference type="Pfam" id="PF05721">
    <property type="entry name" value="PhyH"/>
    <property type="match status" value="1"/>
</dbReference>
<dbReference type="PANTHER" id="PTHR20883">
    <property type="entry name" value="PHYTANOYL-COA DIOXYGENASE DOMAIN CONTAINING 1"/>
    <property type="match status" value="1"/>
</dbReference>
<dbReference type="InterPro" id="IPR008775">
    <property type="entry name" value="Phytyl_CoA_dOase-like"/>
</dbReference>
<keyword evidence="2" id="KW-0223">Dioxygenase</keyword>
<comment type="caution">
    <text evidence="2">The sequence shown here is derived from an EMBL/GenBank/DDBJ whole genome shotgun (WGS) entry which is preliminary data.</text>
</comment>
<dbReference type="EMBL" id="JBHRTR010000034">
    <property type="protein sequence ID" value="MFC3229809.1"/>
    <property type="molecule type" value="Genomic_DNA"/>
</dbReference>
<dbReference type="PANTHER" id="PTHR20883:SF48">
    <property type="entry name" value="ECTOINE DIOXYGENASE"/>
    <property type="match status" value="1"/>
</dbReference>
<keyword evidence="2" id="KW-0560">Oxidoreductase</keyword>
<dbReference type="GO" id="GO:0051213">
    <property type="term" value="F:dioxygenase activity"/>
    <property type="evidence" value="ECO:0007669"/>
    <property type="project" value="UniProtKB-KW"/>
</dbReference>
<sequence>MTAPMTSESTSPDLVVLDDMPPAALSRGEGPTWHDWVGRYRRTGHVTVPAIFSPAQMQGAIADAMAWSAAFLEQLDDAKRAWYLDNSASRAEAQSAVLRKLDNPHANRPLFRRLAAHRPLLDCVETLIGRGVSAYFSQIFMKPPHGGGPKPVHQDNYYFGPADPDGMVTAWIALEDADLENGCLHYAEGSHLHGIVPHEAPPERPYDLLIPPARAATREMVPAPVPAGGVSFHHGGTWHQSADNRSDRWRRACAIHYVRNGNRFAHPALPYDESLVLRLT</sequence>
<evidence type="ECO:0000313" key="2">
    <source>
        <dbReference type="EMBL" id="MFC3229809.1"/>
    </source>
</evidence>
<dbReference type="Proteomes" id="UP001595528">
    <property type="component" value="Unassembled WGS sequence"/>
</dbReference>
<organism evidence="2 3">
    <name type="scientific">Marinibaculum pumilum</name>
    <dbReference type="NCBI Taxonomy" id="1766165"/>
    <lineage>
        <taxon>Bacteria</taxon>
        <taxon>Pseudomonadati</taxon>
        <taxon>Pseudomonadota</taxon>
        <taxon>Alphaproteobacteria</taxon>
        <taxon>Rhodospirillales</taxon>
        <taxon>Rhodospirillaceae</taxon>
        <taxon>Marinibaculum</taxon>
    </lineage>
</organism>
<dbReference type="Gene3D" id="2.60.120.620">
    <property type="entry name" value="q2cbj1_9rhob like domain"/>
    <property type="match status" value="1"/>
</dbReference>
<proteinExistence type="predicted"/>
<dbReference type="RefSeq" id="WP_379904361.1">
    <property type="nucleotide sequence ID" value="NZ_JBHRTR010000034.1"/>
</dbReference>